<dbReference type="AlphaFoldDB" id="A0A2U1AFK5"/>
<keyword evidence="2" id="KW-1185">Reference proteome</keyword>
<proteinExistence type="predicted"/>
<reference evidence="1 2" key="1">
    <citation type="submission" date="2018-04" db="EMBL/GenBank/DDBJ databases">
        <title>Genomic Encyclopedia of Type Strains, Phase IV (KMG-IV): sequencing the most valuable type-strain genomes for metagenomic binning, comparative biology and taxonomic classification.</title>
        <authorList>
            <person name="Goeker M."/>
        </authorList>
    </citation>
    <scope>NUCLEOTIDE SEQUENCE [LARGE SCALE GENOMIC DNA]</scope>
    <source>
        <strain evidence="1 2">DSM 14823</strain>
    </source>
</reference>
<accession>A0A2U1AFK5</accession>
<dbReference type="Proteomes" id="UP000245959">
    <property type="component" value="Unassembled WGS sequence"/>
</dbReference>
<comment type="caution">
    <text evidence="1">The sequence shown here is derived from an EMBL/GenBank/DDBJ whole genome shotgun (WGS) entry which is preliminary data.</text>
</comment>
<evidence type="ECO:0000313" key="2">
    <source>
        <dbReference type="Proteomes" id="UP000245959"/>
    </source>
</evidence>
<organism evidence="1 2">
    <name type="scientific">Victivallis vadensis</name>
    <dbReference type="NCBI Taxonomy" id="172901"/>
    <lineage>
        <taxon>Bacteria</taxon>
        <taxon>Pseudomonadati</taxon>
        <taxon>Lentisphaerota</taxon>
        <taxon>Lentisphaeria</taxon>
        <taxon>Victivallales</taxon>
        <taxon>Victivallaceae</taxon>
        <taxon>Victivallis</taxon>
    </lineage>
</organism>
<gene>
    <name evidence="1" type="ORF">C8D82_14215</name>
</gene>
<sequence>MQPTGDGAYRISANRLPQYSWDMGVRFKIDNPGNGKHCSIRFKIRSLTPKKVRFYARMEQPPYQHIGLEKELSLTPEWQDVSVSEVLKGSEYNRDKHTVIGVLEYGAEQGDIEFRDLVMKAGNQNLLKPDDNFETGIHVPAVSEGPADRDFREFTVNTQIATVKELKEHLRTIGVKVPIINTQTPYGGVSGQWATHVTDDYCDTHDYFQHPNFSGLKITTQNSAIVGDPDGGTLSMSAILREQGKPFVISESSTPNHNDHGADMLPLNSIFLSIQDIDALTTHAYAHCTNQYDENIGMDAFMIAGRANVVVHYPFASLLFRQRRMPMARATSTLVVPTFDMLDNSALDYSTQHLLAYRTAGSHLGSYSSRFFFVFDENCKAPYLQGAKAIPRKTEAGAVASEDGSFLLYQKAKPGPYATLNLPDAKMLTGHVGGSSFTVGDVRFDIAARPWPDKNLPAFSCTTLISLDGKPIFESKKMLLASSGRTEAQNLKLSEDRKTVDAKASNSWGDPPNVSETVAFDVTLPGAPYKLTVLDGAGMRKGEPRNSVNGKVRITHEDRSLWFLLER</sequence>
<name>A0A2U1AFK5_9BACT</name>
<dbReference type="EMBL" id="QEKH01000042">
    <property type="protein sequence ID" value="PVY35188.1"/>
    <property type="molecule type" value="Genomic_DNA"/>
</dbReference>
<protein>
    <submittedName>
        <fullName evidence="1">Uncharacterized protein</fullName>
    </submittedName>
</protein>
<evidence type="ECO:0000313" key="1">
    <source>
        <dbReference type="EMBL" id="PVY35188.1"/>
    </source>
</evidence>